<dbReference type="Proteomes" id="UP000235371">
    <property type="component" value="Unassembled WGS sequence"/>
</dbReference>
<dbReference type="InParanoid" id="A0A2J6SVJ4"/>
<dbReference type="Pfam" id="PF06985">
    <property type="entry name" value="HET"/>
    <property type="match status" value="1"/>
</dbReference>
<protein>
    <submittedName>
        <fullName evidence="2">HET-domain-containing protein</fullName>
    </submittedName>
</protein>
<keyword evidence="3" id="KW-1185">Reference proteome</keyword>
<dbReference type="PANTHER" id="PTHR24148:SF73">
    <property type="entry name" value="HET DOMAIN PROTEIN (AFU_ORTHOLOGUE AFUA_8G01020)"/>
    <property type="match status" value="1"/>
</dbReference>
<evidence type="ECO:0000259" key="1">
    <source>
        <dbReference type="Pfam" id="PF06985"/>
    </source>
</evidence>
<dbReference type="InterPro" id="IPR010730">
    <property type="entry name" value="HET"/>
</dbReference>
<accession>A0A2J6SVJ4</accession>
<name>A0A2J6SVJ4_9HELO</name>
<dbReference type="PANTHER" id="PTHR24148">
    <property type="entry name" value="ANKYRIN REPEAT DOMAIN-CONTAINING PROTEIN 39 HOMOLOG-RELATED"/>
    <property type="match status" value="1"/>
</dbReference>
<feature type="domain" description="Heterokaryon incompatibility" evidence="1">
    <location>
        <begin position="45"/>
        <end position="128"/>
    </location>
</feature>
<evidence type="ECO:0000313" key="3">
    <source>
        <dbReference type="Proteomes" id="UP000235371"/>
    </source>
</evidence>
<dbReference type="GeneID" id="36583675"/>
<dbReference type="STRING" id="1095630.A0A2J6SVJ4"/>
<dbReference type="OrthoDB" id="2157530at2759"/>
<dbReference type="InterPro" id="IPR052895">
    <property type="entry name" value="HetReg/Transcr_Mod"/>
</dbReference>
<dbReference type="RefSeq" id="XP_024731696.1">
    <property type="nucleotide sequence ID" value="XM_024875595.1"/>
</dbReference>
<dbReference type="EMBL" id="KZ613859">
    <property type="protein sequence ID" value="PMD54792.1"/>
    <property type="molecule type" value="Genomic_DNA"/>
</dbReference>
<gene>
    <name evidence="2" type="ORF">K444DRAFT_539109</name>
</gene>
<reference evidence="2 3" key="1">
    <citation type="submission" date="2016-04" db="EMBL/GenBank/DDBJ databases">
        <title>A degradative enzymes factory behind the ericoid mycorrhizal symbiosis.</title>
        <authorList>
            <consortium name="DOE Joint Genome Institute"/>
            <person name="Martino E."/>
            <person name="Morin E."/>
            <person name="Grelet G."/>
            <person name="Kuo A."/>
            <person name="Kohler A."/>
            <person name="Daghino S."/>
            <person name="Barry K."/>
            <person name="Choi C."/>
            <person name="Cichocki N."/>
            <person name="Clum A."/>
            <person name="Copeland A."/>
            <person name="Hainaut M."/>
            <person name="Haridas S."/>
            <person name="Labutti K."/>
            <person name="Lindquist E."/>
            <person name="Lipzen A."/>
            <person name="Khouja H.-R."/>
            <person name="Murat C."/>
            <person name="Ohm R."/>
            <person name="Olson A."/>
            <person name="Spatafora J."/>
            <person name="Veneault-Fourrey C."/>
            <person name="Henrissat B."/>
            <person name="Grigoriev I."/>
            <person name="Martin F."/>
            <person name="Perotto S."/>
        </authorList>
    </citation>
    <scope>NUCLEOTIDE SEQUENCE [LARGE SCALE GENOMIC DNA]</scope>
    <source>
        <strain evidence="2 3">E</strain>
    </source>
</reference>
<evidence type="ECO:0000313" key="2">
    <source>
        <dbReference type="EMBL" id="PMD54792.1"/>
    </source>
</evidence>
<organism evidence="2 3">
    <name type="scientific">Hyaloscypha bicolor E</name>
    <dbReference type="NCBI Taxonomy" id="1095630"/>
    <lineage>
        <taxon>Eukaryota</taxon>
        <taxon>Fungi</taxon>
        <taxon>Dikarya</taxon>
        <taxon>Ascomycota</taxon>
        <taxon>Pezizomycotina</taxon>
        <taxon>Leotiomycetes</taxon>
        <taxon>Helotiales</taxon>
        <taxon>Hyaloscyphaceae</taxon>
        <taxon>Hyaloscypha</taxon>
        <taxon>Hyaloscypha bicolor</taxon>
    </lineage>
</organism>
<proteinExistence type="predicted"/>
<sequence>MSDYRYLRLLEPGSDLRLIQILPGDEGEDLGCTIRTYDNLKTPPYQALSYTWGDPEAKVRITLNGKRSFVTPNLESALRSIRWKRGVLPSMQEHFWIDAVCINQGDAEERDEQVRRMKSMYQDADGVVRGL</sequence>
<dbReference type="AlphaFoldDB" id="A0A2J6SVJ4"/>